<organism evidence="1 2">
    <name type="scientific">Mesorhizobium ventifaucium</name>
    <dbReference type="NCBI Taxonomy" id="666020"/>
    <lineage>
        <taxon>Bacteria</taxon>
        <taxon>Pseudomonadati</taxon>
        <taxon>Pseudomonadota</taxon>
        <taxon>Alphaproteobacteria</taxon>
        <taxon>Hyphomicrobiales</taxon>
        <taxon>Phyllobacteriaceae</taxon>
        <taxon>Mesorhizobium</taxon>
    </lineage>
</organism>
<reference evidence="1" key="1">
    <citation type="submission" date="2022-03" db="EMBL/GenBank/DDBJ databases">
        <authorList>
            <person name="Brunel B."/>
        </authorList>
    </citation>
    <scope>NUCLEOTIDE SEQUENCE</scope>
    <source>
        <strain evidence="1">STM4922sample</strain>
    </source>
</reference>
<proteinExistence type="predicted"/>
<evidence type="ECO:0000313" key="1">
    <source>
        <dbReference type="EMBL" id="CAH2398622.1"/>
    </source>
</evidence>
<accession>A0ABN8JMS6</accession>
<evidence type="ECO:0000313" key="2">
    <source>
        <dbReference type="Proteomes" id="UP001152604"/>
    </source>
</evidence>
<comment type="caution">
    <text evidence="1">The sequence shown here is derived from an EMBL/GenBank/DDBJ whole genome shotgun (WGS) entry which is preliminary data.</text>
</comment>
<protein>
    <submittedName>
        <fullName evidence="1">Uncharacterized protein</fullName>
    </submittedName>
</protein>
<name>A0ABN8JMS6_9HYPH</name>
<gene>
    <name evidence="1" type="ORF">MES4922_20197</name>
</gene>
<dbReference type="EMBL" id="CAKXZS010000012">
    <property type="protein sequence ID" value="CAH2398622.1"/>
    <property type="molecule type" value="Genomic_DNA"/>
</dbReference>
<sequence length="66" mass="7080">MTKQGGPPQKPAKTRGGAPILGEFLVSLPRYEVRLDPTKLLILLAHPTGFEPVTSAFGGLNPFHDV</sequence>
<dbReference type="Proteomes" id="UP001152604">
    <property type="component" value="Unassembled WGS sequence"/>
</dbReference>
<keyword evidence="2" id="KW-1185">Reference proteome</keyword>